<keyword evidence="2 6" id="KW-0812">Transmembrane</keyword>
<dbReference type="PANTHER" id="PTHR20952:SF4">
    <property type="entry name" value="RETICULOPHAGY REGULATOR 2"/>
    <property type="match status" value="1"/>
</dbReference>
<feature type="transmembrane region" description="Helical" evidence="6">
    <location>
        <begin position="228"/>
        <end position="247"/>
    </location>
</feature>
<dbReference type="InterPro" id="IPR057282">
    <property type="entry name" value="RETREG1-3-like_RHD"/>
</dbReference>
<sequence length="446" mass="50625">MLISSLVTIKAACALTKDMVNFEAAKRLAPNLMDSGRRWLLETIQNQQRLINQQPVETNDEEDKNNQDTVSTEYLVHNWLEAMFAWFQIIVLWHEPSVSLCAISGLLSSFLLLTYFAPRFYASILIVVFVFNLYKFWFRHVWPEIRVPPGHDREAELRMDVDRWTYLHPQLMTLAELNQNIANLMKLGERYLYDLLELRQRKPLVFCSMVCSILFFTAFIGNRLSGMCLVFLALATLMTAPGIYVHLLPDNYKHWLRELVDKKLFGTIESGDSTLLTSKSPLQEEPEQSEPLPSATSSSSGGVTSRIPKEFIASSISSTTKSIEQLFETLKQKSFPLIQSEHQAASKSPSTSSSTSAAAAPLIREDNENENSDCNERTKLIDIPLKTAGDSRVTSECGRDDEATLRYRRNQIRASRRRGSDSSNENDESVSLIESDDDQQDGFVML</sequence>
<dbReference type="Pfam" id="PF24456">
    <property type="entry name" value="RHD_RETREG1-3"/>
    <property type="match status" value="1"/>
</dbReference>
<feature type="compositionally biased region" description="Acidic residues" evidence="5">
    <location>
        <begin position="424"/>
        <end position="440"/>
    </location>
</feature>
<accession>A0A6G1SLU7</accession>
<evidence type="ECO:0000313" key="8">
    <source>
        <dbReference type="EMBL" id="MDE50883.1"/>
    </source>
</evidence>
<evidence type="ECO:0000256" key="4">
    <source>
        <dbReference type="ARBA" id="ARBA00023136"/>
    </source>
</evidence>
<evidence type="ECO:0000256" key="3">
    <source>
        <dbReference type="ARBA" id="ARBA00022989"/>
    </source>
</evidence>
<feature type="region of interest" description="Disordered" evidence="5">
    <location>
        <begin position="340"/>
        <end position="376"/>
    </location>
</feature>
<dbReference type="PANTHER" id="PTHR20952">
    <property type="entry name" value="ADP-RIBOSYLATION-LIKE FACTOR 6-INTERACTING PROTEIN"/>
    <property type="match status" value="1"/>
</dbReference>
<dbReference type="EMBL" id="GGYP01006112">
    <property type="protein sequence ID" value="MDE50883.1"/>
    <property type="molecule type" value="Transcribed_RNA"/>
</dbReference>
<feature type="domain" description="RETREG1-3/ARL6IP-like N-terminal reticulon-homology" evidence="7">
    <location>
        <begin position="80"/>
        <end position="253"/>
    </location>
</feature>
<feature type="compositionally biased region" description="Low complexity" evidence="5">
    <location>
        <begin position="345"/>
        <end position="361"/>
    </location>
</feature>
<feature type="region of interest" description="Disordered" evidence="5">
    <location>
        <begin position="275"/>
        <end position="304"/>
    </location>
</feature>
<gene>
    <name evidence="8" type="primary">Fam134c</name>
    <name evidence="8" type="ORF">g.16027</name>
</gene>
<evidence type="ECO:0000256" key="6">
    <source>
        <dbReference type="SAM" id="Phobius"/>
    </source>
</evidence>
<feature type="compositionally biased region" description="Basic residues" evidence="5">
    <location>
        <begin position="406"/>
        <end position="417"/>
    </location>
</feature>
<feature type="region of interest" description="Disordered" evidence="5">
    <location>
        <begin position="389"/>
        <end position="446"/>
    </location>
</feature>
<feature type="transmembrane region" description="Helical" evidence="6">
    <location>
        <begin position="120"/>
        <end position="138"/>
    </location>
</feature>
<dbReference type="AlphaFoldDB" id="A0A6G1SLU7"/>
<dbReference type="InterPro" id="IPR052114">
    <property type="entry name" value="ER_autophagy_membrane_reg"/>
</dbReference>
<reference evidence="8" key="1">
    <citation type="submission" date="2018-10" db="EMBL/GenBank/DDBJ databases">
        <title>Transcriptome assembly of Aceria tosichella (Wheat curl mite) Type 2.</title>
        <authorList>
            <person name="Scully E.D."/>
            <person name="Geib S.M."/>
            <person name="Palmer N.A."/>
            <person name="Gupta A.K."/>
            <person name="Sarath G."/>
            <person name="Tatineni S."/>
        </authorList>
    </citation>
    <scope>NUCLEOTIDE SEQUENCE</scope>
    <source>
        <strain evidence="8">LincolnNE</strain>
    </source>
</reference>
<comment type="subcellular location">
    <subcellularLocation>
        <location evidence="1">Membrane</location>
        <topology evidence="1">Multi-pass membrane protein</topology>
    </subcellularLocation>
</comment>
<evidence type="ECO:0000256" key="5">
    <source>
        <dbReference type="SAM" id="MobiDB-lite"/>
    </source>
</evidence>
<keyword evidence="3 6" id="KW-1133">Transmembrane helix</keyword>
<evidence type="ECO:0000256" key="1">
    <source>
        <dbReference type="ARBA" id="ARBA00004141"/>
    </source>
</evidence>
<organism evidence="8">
    <name type="scientific">Aceria tosichella</name>
    <name type="common">wheat curl mite</name>
    <dbReference type="NCBI Taxonomy" id="561515"/>
    <lineage>
        <taxon>Eukaryota</taxon>
        <taxon>Metazoa</taxon>
        <taxon>Ecdysozoa</taxon>
        <taxon>Arthropoda</taxon>
        <taxon>Chelicerata</taxon>
        <taxon>Arachnida</taxon>
        <taxon>Acari</taxon>
        <taxon>Acariformes</taxon>
        <taxon>Trombidiformes</taxon>
        <taxon>Prostigmata</taxon>
        <taxon>Eupodina</taxon>
        <taxon>Eriophyoidea</taxon>
        <taxon>Eriophyidae</taxon>
        <taxon>Eriophyinae</taxon>
        <taxon>Aceriini</taxon>
        <taxon>Aceria</taxon>
    </lineage>
</organism>
<feature type="transmembrane region" description="Helical" evidence="6">
    <location>
        <begin position="203"/>
        <end position="221"/>
    </location>
</feature>
<keyword evidence="4 6" id="KW-0472">Membrane</keyword>
<evidence type="ECO:0000259" key="7">
    <source>
        <dbReference type="Pfam" id="PF24456"/>
    </source>
</evidence>
<protein>
    <submittedName>
        <fullName evidence="8">Protein FAM134C</fullName>
    </submittedName>
</protein>
<proteinExistence type="predicted"/>
<dbReference type="GO" id="GO:0016020">
    <property type="term" value="C:membrane"/>
    <property type="evidence" value="ECO:0007669"/>
    <property type="project" value="UniProtKB-SubCell"/>
</dbReference>
<name>A0A6G1SLU7_9ACAR</name>
<dbReference type="GO" id="GO:0005783">
    <property type="term" value="C:endoplasmic reticulum"/>
    <property type="evidence" value="ECO:0007669"/>
    <property type="project" value="UniProtKB-ARBA"/>
</dbReference>
<evidence type="ECO:0000256" key="2">
    <source>
        <dbReference type="ARBA" id="ARBA00022692"/>
    </source>
</evidence>
<feature type="compositionally biased region" description="Low complexity" evidence="5">
    <location>
        <begin position="278"/>
        <end position="304"/>
    </location>
</feature>